<sequence length="252" mass="26341">MRHPTHLPEHTKGTTMTTSQAIGMASRRGSRDHNADAAYVHHGANGTTAAVIDGTGNSAELAHLTDFLAQLAARTGSRHGGMAGLIAAGDLLADDEHEAAAVLATMPADGDGPAVVSWIGDCRAYHWNGDDLRQYTTDHTMGHQLRASGGTPAEIAATHDHWLLIGLSAATAATVRQVWIPDHDQDLTGGLVLLTTDGVHDAVAHADLVALLRTHTCPQQLANAIVSACPDDNATGYRDDATVVVLPGRCVI</sequence>
<feature type="region of interest" description="Disordered" evidence="1">
    <location>
        <begin position="1"/>
        <end position="33"/>
    </location>
</feature>
<feature type="compositionally biased region" description="Basic and acidic residues" evidence="1">
    <location>
        <begin position="1"/>
        <end position="12"/>
    </location>
</feature>
<organism evidence="3 4">
    <name type="scientific">Micromonospora fluostatini</name>
    <dbReference type="NCBI Taxonomy" id="1629071"/>
    <lineage>
        <taxon>Bacteria</taxon>
        <taxon>Bacillati</taxon>
        <taxon>Actinomycetota</taxon>
        <taxon>Actinomycetes</taxon>
        <taxon>Micromonosporales</taxon>
        <taxon>Micromonosporaceae</taxon>
        <taxon>Micromonospora</taxon>
    </lineage>
</organism>
<feature type="domain" description="PPM-type phosphatase" evidence="2">
    <location>
        <begin position="21"/>
        <end position="248"/>
    </location>
</feature>
<evidence type="ECO:0000256" key="1">
    <source>
        <dbReference type="SAM" id="MobiDB-lite"/>
    </source>
</evidence>
<evidence type="ECO:0000313" key="4">
    <source>
        <dbReference type="Proteomes" id="UP000295626"/>
    </source>
</evidence>
<accession>A0ABY2DPC5</accession>
<dbReference type="Gene3D" id="3.60.40.10">
    <property type="entry name" value="PPM-type phosphatase domain"/>
    <property type="match status" value="1"/>
</dbReference>
<gene>
    <name evidence="3" type="ORF">E1091_02000</name>
</gene>
<dbReference type="Proteomes" id="UP000295626">
    <property type="component" value="Unassembled WGS sequence"/>
</dbReference>
<keyword evidence="4" id="KW-1185">Reference proteome</keyword>
<reference evidence="3 4" key="1">
    <citation type="submission" date="2019-02" db="EMBL/GenBank/DDBJ databases">
        <title>Draft genome sequences of novel Actinobacteria.</title>
        <authorList>
            <person name="Sahin N."/>
            <person name="Ay H."/>
            <person name="Saygin H."/>
        </authorList>
    </citation>
    <scope>NUCLEOTIDE SEQUENCE [LARGE SCALE GENOMIC DNA]</scope>
    <source>
        <strain evidence="3 4">JCM 30529</strain>
    </source>
</reference>
<dbReference type="EMBL" id="SMKE01000030">
    <property type="protein sequence ID" value="TDC01863.1"/>
    <property type="molecule type" value="Genomic_DNA"/>
</dbReference>
<dbReference type="InterPro" id="IPR036457">
    <property type="entry name" value="PPM-type-like_dom_sf"/>
</dbReference>
<dbReference type="SUPFAM" id="SSF81606">
    <property type="entry name" value="PP2C-like"/>
    <property type="match status" value="1"/>
</dbReference>
<name>A0ABY2DPC5_9ACTN</name>
<dbReference type="InterPro" id="IPR001932">
    <property type="entry name" value="PPM-type_phosphatase-like_dom"/>
</dbReference>
<dbReference type="SMART" id="SM00332">
    <property type="entry name" value="PP2Cc"/>
    <property type="match status" value="1"/>
</dbReference>
<evidence type="ECO:0000313" key="3">
    <source>
        <dbReference type="EMBL" id="TDC01863.1"/>
    </source>
</evidence>
<evidence type="ECO:0000259" key="2">
    <source>
        <dbReference type="PROSITE" id="PS51746"/>
    </source>
</evidence>
<protein>
    <recommendedName>
        <fullName evidence="2">PPM-type phosphatase domain-containing protein</fullName>
    </recommendedName>
</protein>
<comment type="caution">
    <text evidence="3">The sequence shown here is derived from an EMBL/GenBank/DDBJ whole genome shotgun (WGS) entry which is preliminary data.</text>
</comment>
<dbReference type="PROSITE" id="PS51746">
    <property type="entry name" value="PPM_2"/>
    <property type="match status" value="1"/>
</dbReference>
<proteinExistence type="predicted"/>